<sequence>MEGSERPAGMETNGGMQGREARVQNFLAVNKKYFESGQLVFVKERLCAIPEDRFSMLGALKFKSPGAALALSIFFGAIGVDRFYLGDTGLGLGKLFTGGGCGVWAFVDWFLIRKAARRKNYEKLMAALL</sequence>
<evidence type="ECO:0000256" key="2">
    <source>
        <dbReference type="ARBA" id="ARBA00022692"/>
    </source>
</evidence>
<feature type="domain" description="TM2" evidence="8">
    <location>
        <begin position="63"/>
        <end position="110"/>
    </location>
</feature>
<dbReference type="PANTHER" id="PTHR21016">
    <property type="entry name" value="BETA-AMYLOID BINDING PROTEIN-RELATED"/>
    <property type="match status" value="1"/>
</dbReference>
<name>A0A9D2IE12_9FIRM</name>
<dbReference type="InterPro" id="IPR050932">
    <property type="entry name" value="TM2D1-3-like"/>
</dbReference>
<dbReference type="AlphaFoldDB" id="A0A9D2IE12"/>
<reference evidence="9" key="1">
    <citation type="journal article" date="2021" name="PeerJ">
        <title>Extensive microbial diversity within the chicken gut microbiome revealed by metagenomics and culture.</title>
        <authorList>
            <person name="Gilroy R."/>
            <person name="Ravi A."/>
            <person name="Getino M."/>
            <person name="Pursley I."/>
            <person name="Horton D.L."/>
            <person name="Alikhan N.F."/>
            <person name="Baker D."/>
            <person name="Gharbi K."/>
            <person name="Hall N."/>
            <person name="Watson M."/>
            <person name="Adriaenssens E.M."/>
            <person name="Foster-Nyarko E."/>
            <person name="Jarju S."/>
            <person name="Secka A."/>
            <person name="Antonio M."/>
            <person name="Oren A."/>
            <person name="Chaudhuri R.R."/>
            <person name="La Ragione R."/>
            <person name="Hildebrand F."/>
            <person name="Pallen M.J."/>
        </authorList>
    </citation>
    <scope>NUCLEOTIDE SEQUENCE</scope>
    <source>
        <strain evidence="9">CHK187-5294</strain>
    </source>
</reference>
<reference evidence="9" key="2">
    <citation type="submission" date="2021-04" db="EMBL/GenBank/DDBJ databases">
        <authorList>
            <person name="Gilroy R."/>
        </authorList>
    </citation>
    <scope>NUCLEOTIDE SEQUENCE</scope>
    <source>
        <strain evidence="9">CHK187-5294</strain>
    </source>
</reference>
<keyword evidence="5 7" id="KW-0472">Membrane</keyword>
<dbReference type="Pfam" id="PF05154">
    <property type="entry name" value="TM2"/>
    <property type="match status" value="1"/>
</dbReference>
<dbReference type="InterPro" id="IPR007829">
    <property type="entry name" value="TM2"/>
</dbReference>
<evidence type="ECO:0000313" key="10">
    <source>
        <dbReference type="Proteomes" id="UP000824132"/>
    </source>
</evidence>
<evidence type="ECO:0000259" key="8">
    <source>
        <dbReference type="Pfam" id="PF05154"/>
    </source>
</evidence>
<evidence type="ECO:0000256" key="7">
    <source>
        <dbReference type="SAM" id="Phobius"/>
    </source>
</evidence>
<evidence type="ECO:0000256" key="6">
    <source>
        <dbReference type="ARBA" id="ARBA00023180"/>
    </source>
</evidence>
<proteinExistence type="predicted"/>
<gene>
    <name evidence="9" type="ORF">H9727_05575</name>
</gene>
<comment type="caution">
    <text evidence="9">The sequence shown here is derived from an EMBL/GenBank/DDBJ whole genome shotgun (WGS) entry which is preliminary data.</text>
</comment>
<keyword evidence="3" id="KW-0732">Signal</keyword>
<evidence type="ECO:0000313" key="9">
    <source>
        <dbReference type="EMBL" id="HIZ03738.1"/>
    </source>
</evidence>
<keyword evidence="4 7" id="KW-1133">Transmembrane helix</keyword>
<evidence type="ECO:0000256" key="3">
    <source>
        <dbReference type="ARBA" id="ARBA00022729"/>
    </source>
</evidence>
<dbReference type="Proteomes" id="UP000824132">
    <property type="component" value="Unassembled WGS sequence"/>
</dbReference>
<keyword evidence="2 7" id="KW-0812">Transmembrane</keyword>
<dbReference type="PANTHER" id="PTHR21016:SF7">
    <property type="entry name" value="TM2 DOMAIN-CONTAINING PROTEIN 3"/>
    <property type="match status" value="1"/>
</dbReference>
<evidence type="ECO:0000256" key="4">
    <source>
        <dbReference type="ARBA" id="ARBA00022989"/>
    </source>
</evidence>
<accession>A0A9D2IE12</accession>
<feature type="transmembrane region" description="Helical" evidence="7">
    <location>
        <begin position="66"/>
        <end position="85"/>
    </location>
</feature>
<dbReference type="EMBL" id="DXCL01000029">
    <property type="protein sequence ID" value="HIZ03738.1"/>
    <property type="molecule type" value="Genomic_DNA"/>
</dbReference>
<protein>
    <submittedName>
        <fullName evidence="9">TM2 domain-containing protein</fullName>
    </submittedName>
</protein>
<evidence type="ECO:0000256" key="5">
    <source>
        <dbReference type="ARBA" id="ARBA00023136"/>
    </source>
</evidence>
<keyword evidence="6" id="KW-0325">Glycoprotein</keyword>
<feature type="transmembrane region" description="Helical" evidence="7">
    <location>
        <begin position="91"/>
        <end position="112"/>
    </location>
</feature>
<evidence type="ECO:0000256" key="1">
    <source>
        <dbReference type="ARBA" id="ARBA00004141"/>
    </source>
</evidence>
<dbReference type="GO" id="GO:0016020">
    <property type="term" value="C:membrane"/>
    <property type="evidence" value="ECO:0007669"/>
    <property type="project" value="UniProtKB-SubCell"/>
</dbReference>
<comment type="subcellular location">
    <subcellularLocation>
        <location evidence="1">Membrane</location>
        <topology evidence="1">Multi-pass membrane protein</topology>
    </subcellularLocation>
</comment>
<organism evidence="9 10">
    <name type="scientific">Candidatus Borkfalkia avistercoris</name>
    <dbReference type="NCBI Taxonomy" id="2838504"/>
    <lineage>
        <taxon>Bacteria</taxon>
        <taxon>Bacillati</taxon>
        <taxon>Bacillota</taxon>
        <taxon>Clostridia</taxon>
        <taxon>Christensenellales</taxon>
        <taxon>Christensenellaceae</taxon>
        <taxon>Candidatus Borkfalkia</taxon>
    </lineage>
</organism>